<feature type="repeat" description="TPR" evidence="3">
    <location>
        <begin position="571"/>
        <end position="604"/>
    </location>
</feature>
<dbReference type="SUPFAM" id="SSF56399">
    <property type="entry name" value="ADP-ribosylation"/>
    <property type="match status" value="1"/>
</dbReference>
<evidence type="ECO:0000256" key="2">
    <source>
        <dbReference type="ARBA" id="ARBA00022803"/>
    </source>
</evidence>
<keyword evidence="1" id="KW-0677">Repeat</keyword>
<sequence length="668" mass="79020">MTSYSESIYSMSEDNNNNNNFETYSLIWLDASVNSKDNIEIQGMFRSFINCLQIFENLDQCEQYIQSVSSDDRIVFVVSGSFGQEIIPKIHSLQQIFSIYIYCENHQFHHQWAEQYIKVKSVCNQLHELIKRIQYDHCERRQNKSDEPLSMSIFDQNNDYEQSTTGLDGRFLQTQLLIACLVKMKTTPRDKNEFLLQCREIYKDNPKQLKIIDEFEQDYADEYSLWWYSRETFIYRLLNKALRIQNIDFLFLFRFFIRDIEQQLYENQYLSPIRVYRGQLMSSDELNILKKSQNKLISINSFLSTSCNRQIALFFLGSSPYNDTYERVLFEIDADPSKDGVKPFADLSKFSYFPEGEFLMTLGSVFYLKNIYLGDNHIWHIEMDLYGNIDYDLHNTFHHLQNQYSLNSRGLLEFGNLLIDMAYFDHAEKYFVRLLKQLSPQHKNIYKCYHGLAKVSCEKGNYDLSLVYLFKSLEILQNRNSNDFRIGYLYNSIGEAQQKKGDIKQALQSYEKALTIFQQQSNRNEQTLAWCYNNLGAIYEDKKEYDKARDYLNKALNIKLKYLPPKHPCLGNTYNNLGNIHYYFHEYDQALEMYQLSYEILSKSLTPGHPSIARILMNIGIVYETKQDFNEAKINYEKASLIRTKILSLTHPDRISTQNDLIRLSLKL</sequence>
<dbReference type="PANTHER" id="PTHR45641">
    <property type="entry name" value="TETRATRICOPEPTIDE REPEAT PROTEIN (AFU_ORTHOLOGUE AFUA_6G03870)"/>
    <property type="match status" value="1"/>
</dbReference>
<dbReference type="AlphaFoldDB" id="A0A819J976"/>
<dbReference type="InterPro" id="IPR011990">
    <property type="entry name" value="TPR-like_helical_dom_sf"/>
</dbReference>
<evidence type="ECO:0000256" key="1">
    <source>
        <dbReference type="ARBA" id="ARBA00022737"/>
    </source>
</evidence>
<dbReference type="Pfam" id="PF13424">
    <property type="entry name" value="TPR_12"/>
    <property type="match status" value="2"/>
</dbReference>
<dbReference type="Gene3D" id="3.90.176.10">
    <property type="entry name" value="Toxin ADP-ribosyltransferase, Chain A, domain 1"/>
    <property type="match status" value="1"/>
</dbReference>
<evidence type="ECO:0000313" key="5">
    <source>
        <dbReference type="Proteomes" id="UP000663881"/>
    </source>
</evidence>
<dbReference type="Proteomes" id="UP000663881">
    <property type="component" value="Unassembled WGS sequence"/>
</dbReference>
<organism evidence="4 5">
    <name type="scientific">Adineta steineri</name>
    <dbReference type="NCBI Taxonomy" id="433720"/>
    <lineage>
        <taxon>Eukaryota</taxon>
        <taxon>Metazoa</taxon>
        <taxon>Spiralia</taxon>
        <taxon>Gnathifera</taxon>
        <taxon>Rotifera</taxon>
        <taxon>Eurotatoria</taxon>
        <taxon>Bdelloidea</taxon>
        <taxon>Adinetida</taxon>
        <taxon>Adinetidae</taxon>
        <taxon>Adineta</taxon>
    </lineage>
</organism>
<feature type="repeat" description="TPR" evidence="3">
    <location>
        <begin position="487"/>
        <end position="520"/>
    </location>
</feature>
<dbReference type="EMBL" id="CAJOAY010002144">
    <property type="protein sequence ID" value="CAF3925371.1"/>
    <property type="molecule type" value="Genomic_DNA"/>
</dbReference>
<dbReference type="PROSITE" id="PS50005">
    <property type="entry name" value="TPR"/>
    <property type="match status" value="3"/>
</dbReference>
<name>A0A819J976_9BILA</name>
<feature type="repeat" description="TPR" evidence="3">
    <location>
        <begin position="529"/>
        <end position="562"/>
    </location>
</feature>
<keyword evidence="2 3" id="KW-0802">TPR repeat</keyword>
<dbReference type="PANTHER" id="PTHR45641:SF1">
    <property type="entry name" value="AAA+ ATPASE DOMAIN-CONTAINING PROTEIN"/>
    <property type="match status" value="1"/>
</dbReference>
<reference evidence="4" key="1">
    <citation type="submission" date="2021-02" db="EMBL/GenBank/DDBJ databases">
        <authorList>
            <person name="Nowell W R."/>
        </authorList>
    </citation>
    <scope>NUCLEOTIDE SEQUENCE</scope>
</reference>
<dbReference type="Pfam" id="PF13181">
    <property type="entry name" value="TPR_8"/>
    <property type="match status" value="1"/>
</dbReference>
<proteinExistence type="predicted"/>
<accession>A0A819J976</accession>
<protein>
    <submittedName>
        <fullName evidence="4">Uncharacterized protein</fullName>
    </submittedName>
</protein>
<dbReference type="SUPFAM" id="SSF81901">
    <property type="entry name" value="HCP-like"/>
    <property type="match status" value="1"/>
</dbReference>
<comment type="caution">
    <text evidence="4">The sequence shown here is derived from an EMBL/GenBank/DDBJ whole genome shotgun (WGS) entry which is preliminary data.</text>
</comment>
<gene>
    <name evidence="4" type="ORF">OKA104_LOCUS25508</name>
</gene>
<evidence type="ECO:0000313" key="4">
    <source>
        <dbReference type="EMBL" id="CAF3925371.1"/>
    </source>
</evidence>
<dbReference type="Gene3D" id="1.25.40.10">
    <property type="entry name" value="Tetratricopeptide repeat domain"/>
    <property type="match status" value="2"/>
</dbReference>
<dbReference type="SMART" id="SM00028">
    <property type="entry name" value="TPR"/>
    <property type="match status" value="5"/>
</dbReference>
<dbReference type="InterPro" id="IPR019734">
    <property type="entry name" value="TPR_rpt"/>
</dbReference>
<evidence type="ECO:0000256" key="3">
    <source>
        <dbReference type="PROSITE-ProRule" id="PRU00339"/>
    </source>
</evidence>